<evidence type="ECO:0000313" key="1">
    <source>
        <dbReference type="EMBL" id="GAH39314.1"/>
    </source>
</evidence>
<dbReference type="AlphaFoldDB" id="X1GCI7"/>
<gene>
    <name evidence="1" type="ORF">S03H2_11027</name>
</gene>
<comment type="caution">
    <text evidence="1">The sequence shown here is derived from an EMBL/GenBank/DDBJ whole genome shotgun (WGS) entry which is preliminary data.</text>
</comment>
<protein>
    <submittedName>
        <fullName evidence="1">Uncharacterized protein</fullName>
    </submittedName>
</protein>
<dbReference type="EMBL" id="BARU01005641">
    <property type="protein sequence ID" value="GAH39314.1"/>
    <property type="molecule type" value="Genomic_DNA"/>
</dbReference>
<proteinExistence type="predicted"/>
<accession>X1GCI7</accession>
<organism evidence="1">
    <name type="scientific">marine sediment metagenome</name>
    <dbReference type="NCBI Taxonomy" id="412755"/>
    <lineage>
        <taxon>unclassified sequences</taxon>
        <taxon>metagenomes</taxon>
        <taxon>ecological metagenomes</taxon>
    </lineage>
</organism>
<reference evidence="1" key="1">
    <citation type="journal article" date="2014" name="Front. Microbiol.">
        <title>High frequency of phylogenetically diverse reductive dehalogenase-homologous genes in deep subseafloor sedimentary metagenomes.</title>
        <authorList>
            <person name="Kawai M."/>
            <person name="Futagami T."/>
            <person name="Toyoda A."/>
            <person name="Takaki Y."/>
            <person name="Nishi S."/>
            <person name="Hori S."/>
            <person name="Arai W."/>
            <person name="Tsubouchi T."/>
            <person name="Morono Y."/>
            <person name="Uchiyama I."/>
            <person name="Ito T."/>
            <person name="Fujiyama A."/>
            <person name="Inagaki F."/>
            <person name="Takami H."/>
        </authorList>
    </citation>
    <scope>NUCLEOTIDE SEQUENCE</scope>
    <source>
        <strain evidence="1">Expedition CK06-06</strain>
    </source>
</reference>
<name>X1GCI7_9ZZZZ</name>
<sequence length="55" mass="6069">MGAAWPRRKVKDARGAVELGYVRLSSTSVLFHLIQRIEVAGVTYVVALAEFHNKG</sequence>